<gene>
    <name evidence="2" type="ORF">KFK09_012314</name>
</gene>
<dbReference type="AlphaFoldDB" id="A0A8T3BF56"/>
<dbReference type="PANTHER" id="PTHR35305:SF2">
    <property type="entry name" value="FAD-BINDING PROTEIN"/>
    <property type="match status" value="1"/>
</dbReference>
<protein>
    <recommendedName>
        <fullName evidence="1">DUF7795 domain-containing protein</fullName>
    </recommendedName>
</protein>
<evidence type="ECO:0000313" key="2">
    <source>
        <dbReference type="EMBL" id="KAI0511682.1"/>
    </source>
</evidence>
<evidence type="ECO:0000259" key="1">
    <source>
        <dbReference type="Pfam" id="PF25071"/>
    </source>
</evidence>
<dbReference type="OrthoDB" id="744228at2759"/>
<dbReference type="PANTHER" id="PTHR35305">
    <property type="entry name" value="FAD-BINDING PROTEIN"/>
    <property type="match status" value="1"/>
</dbReference>
<name>A0A8T3BF56_DENNO</name>
<proteinExistence type="predicted"/>
<reference evidence="2" key="1">
    <citation type="journal article" date="2022" name="Front. Genet.">
        <title>Chromosome-Scale Assembly of the Dendrobium nobile Genome Provides Insights Into the Molecular Mechanism of the Biosynthesis of the Medicinal Active Ingredient of Dendrobium.</title>
        <authorList>
            <person name="Xu Q."/>
            <person name="Niu S.-C."/>
            <person name="Li K.-L."/>
            <person name="Zheng P.-J."/>
            <person name="Zhang X.-J."/>
            <person name="Jia Y."/>
            <person name="Liu Y."/>
            <person name="Niu Y.-X."/>
            <person name="Yu L.-H."/>
            <person name="Chen D.-F."/>
            <person name="Zhang G.-Q."/>
        </authorList>
    </citation>
    <scope>NUCLEOTIDE SEQUENCE</scope>
    <source>
        <tissue evidence="2">Leaf</tissue>
    </source>
</reference>
<comment type="caution">
    <text evidence="2">The sequence shown here is derived from an EMBL/GenBank/DDBJ whole genome shotgun (WGS) entry which is preliminary data.</text>
</comment>
<dbReference type="Pfam" id="PF25071">
    <property type="entry name" value="DUF7795"/>
    <property type="match status" value="1"/>
</dbReference>
<feature type="domain" description="DUF7795" evidence="1">
    <location>
        <begin position="12"/>
        <end position="130"/>
    </location>
</feature>
<keyword evidence="3" id="KW-1185">Reference proteome</keyword>
<dbReference type="EMBL" id="JAGYWB010000009">
    <property type="protein sequence ID" value="KAI0511682.1"/>
    <property type="molecule type" value="Genomic_DNA"/>
</dbReference>
<evidence type="ECO:0000313" key="3">
    <source>
        <dbReference type="Proteomes" id="UP000829196"/>
    </source>
</evidence>
<dbReference type="Proteomes" id="UP000829196">
    <property type="component" value="Unassembled WGS sequence"/>
</dbReference>
<organism evidence="2 3">
    <name type="scientific">Dendrobium nobile</name>
    <name type="common">Orchid</name>
    <dbReference type="NCBI Taxonomy" id="94219"/>
    <lineage>
        <taxon>Eukaryota</taxon>
        <taxon>Viridiplantae</taxon>
        <taxon>Streptophyta</taxon>
        <taxon>Embryophyta</taxon>
        <taxon>Tracheophyta</taxon>
        <taxon>Spermatophyta</taxon>
        <taxon>Magnoliopsida</taxon>
        <taxon>Liliopsida</taxon>
        <taxon>Asparagales</taxon>
        <taxon>Orchidaceae</taxon>
        <taxon>Epidendroideae</taxon>
        <taxon>Malaxideae</taxon>
        <taxon>Dendrobiinae</taxon>
        <taxon>Dendrobium</taxon>
    </lineage>
</organism>
<dbReference type="InterPro" id="IPR056697">
    <property type="entry name" value="DUF7795"/>
</dbReference>
<sequence length="231" mass="26570">MDHEGLLKDLTDKTVDTIFADFMARCAKLEELADAGEGFLRGFYRELEICRRAPLCKTSSVVDEVINSNYTDKLKEYVEAGFNNHENVVKNISKLNSYKLRLEDYLIKAKAVLDELESLKHNAIDIIKHAIDEHSSDCVFDFLEDNITQQSQSVREDAQESLLLDGSMSRSTLMTIIYGMLKLEFSMQEKIIRSLNLKTSSSLFESYCLFWELRPNIDDNVMHQAWKYVSG</sequence>
<accession>A0A8T3BF56</accession>